<dbReference type="EMBL" id="SLWV01000003">
    <property type="protein sequence ID" value="TCO79069.1"/>
    <property type="molecule type" value="Genomic_DNA"/>
</dbReference>
<protein>
    <submittedName>
        <fullName evidence="2">Uncharacterized protein YrrD</fullName>
    </submittedName>
</protein>
<dbReference type="OrthoDB" id="1716342at2"/>
<accession>A0A4R2L505</accession>
<dbReference type="Pfam" id="PF05239">
    <property type="entry name" value="PRC"/>
    <property type="match status" value="1"/>
</dbReference>
<proteinExistence type="predicted"/>
<reference evidence="2 3" key="1">
    <citation type="submission" date="2019-03" db="EMBL/GenBank/DDBJ databases">
        <title>Genomic Encyclopedia of Type Strains, Phase IV (KMG-IV): sequencing the most valuable type-strain genomes for metagenomic binning, comparative biology and taxonomic classification.</title>
        <authorList>
            <person name="Goeker M."/>
        </authorList>
    </citation>
    <scope>NUCLEOTIDE SEQUENCE [LARGE SCALE GENOMIC DNA]</scope>
    <source>
        <strain evidence="2 3">DSM 102940</strain>
    </source>
</reference>
<dbReference type="SUPFAM" id="SSF50346">
    <property type="entry name" value="PRC-barrel domain"/>
    <property type="match status" value="1"/>
</dbReference>
<keyword evidence="3" id="KW-1185">Reference proteome</keyword>
<evidence type="ECO:0000313" key="3">
    <source>
        <dbReference type="Proteomes" id="UP000294919"/>
    </source>
</evidence>
<dbReference type="AlphaFoldDB" id="A0A4R2L505"/>
<comment type="caution">
    <text evidence="2">The sequence shown here is derived from an EMBL/GenBank/DDBJ whole genome shotgun (WGS) entry which is preliminary data.</text>
</comment>
<evidence type="ECO:0000259" key="1">
    <source>
        <dbReference type="Pfam" id="PF05239"/>
    </source>
</evidence>
<dbReference type="Gene3D" id="2.30.30.240">
    <property type="entry name" value="PRC-barrel domain"/>
    <property type="match status" value="1"/>
</dbReference>
<dbReference type="InterPro" id="IPR027275">
    <property type="entry name" value="PRC-brl_dom"/>
</dbReference>
<feature type="domain" description="PRC-barrel" evidence="1">
    <location>
        <begin position="89"/>
        <end position="156"/>
    </location>
</feature>
<gene>
    <name evidence="2" type="ORF">EV214_103120</name>
</gene>
<dbReference type="Proteomes" id="UP000294919">
    <property type="component" value="Unassembled WGS sequence"/>
</dbReference>
<sequence>MRISGNDIVGLPVVCLDESCKTMEIKDIIYCNKDFIIIGFLLDEGGYFHQGKMISFEKVVNIGENAMVVQNQKSIIEITKKINQFSTRQKIIGSEVVTNDGNHVGIVQDLMIEFPTGKILEIILTEGLFDDLVDGRSILPLHHFFNMDQHTIIINQSINESIVHNTGGLKKLLSLE</sequence>
<dbReference type="RefSeq" id="WP_132242771.1">
    <property type="nucleotide sequence ID" value="NZ_SLWV01000003.1"/>
</dbReference>
<dbReference type="InterPro" id="IPR011033">
    <property type="entry name" value="PRC_barrel-like_sf"/>
</dbReference>
<evidence type="ECO:0000313" key="2">
    <source>
        <dbReference type="EMBL" id="TCO79069.1"/>
    </source>
</evidence>
<name>A0A4R2L505_9FIRM</name>
<organism evidence="2 3">
    <name type="scientific">Marinisporobacter balticus</name>
    <dbReference type="NCBI Taxonomy" id="2018667"/>
    <lineage>
        <taxon>Bacteria</taxon>
        <taxon>Bacillati</taxon>
        <taxon>Bacillota</taxon>
        <taxon>Clostridia</taxon>
        <taxon>Peptostreptococcales</taxon>
        <taxon>Thermotaleaceae</taxon>
        <taxon>Marinisporobacter</taxon>
    </lineage>
</organism>